<reference evidence="1" key="2">
    <citation type="submission" date="2021-10" db="EMBL/GenBank/DDBJ databases">
        <title>Phylogenomics reveals ancestral predisposition of the termite-cultivated fungus Termitomyces towards a domesticated lifestyle.</title>
        <authorList>
            <person name="Auxier B."/>
            <person name="Grum-Grzhimaylo A."/>
            <person name="Cardenas M.E."/>
            <person name="Lodge J.D."/>
            <person name="Laessoe T."/>
            <person name="Pedersen O."/>
            <person name="Smith M.E."/>
            <person name="Kuyper T.W."/>
            <person name="Franco-Molano E.A."/>
            <person name="Baroni T.J."/>
            <person name="Aanen D.K."/>
        </authorList>
    </citation>
    <scope>NUCLEOTIDE SEQUENCE</scope>
    <source>
        <strain evidence="1">D49</strain>
    </source>
</reference>
<dbReference type="AlphaFoldDB" id="A0A9P7FSP1"/>
<comment type="caution">
    <text evidence="1">The sequence shown here is derived from an EMBL/GenBank/DDBJ whole genome shotgun (WGS) entry which is preliminary data.</text>
</comment>
<sequence>MTDTGMFFNWDPQHILFDEATEDAFYASVSDQPRFASLANEVNVILVDLDEPQDEPESSNVVSVDFMLEPESADIN</sequence>
<evidence type="ECO:0000313" key="2">
    <source>
        <dbReference type="Proteomes" id="UP000717328"/>
    </source>
</evidence>
<protein>
    <submittedName>
        <fullName evidence="1">Uncharacterized protein</fullName>
    </submittedName>
</protein>
<evidence type="ECO:0000313" key="1">
    <source>
        <dbReference type="EMBL" id="KAG5637599.1"/>
    </source>
</evidence>
<accession>A0A9P7FSP1</accession>
<dbReference type="EMBL" id="JABCKI010005817">
    <property type="protein sequence ID" value="KAG5637599.1"/>
    <property type="molecule type" value="Genomic_DNA"/>
</dbReference>
<keyword evidence="2" id="KW-1185">Reference proteome</keyword>
<dbReference type="Proteomes" id="UP000717328">
    <property type="component" value="Unassembled WGS sequence"/>
</dbReference>
<name>A0A9P7FSP1_9AGAR</name>
<reference evidence="1" key="1">
    <citation type="submission" date="2021-02" db="EMBL/GenBank/DDBJ databases">
        <authorList>
            <person name="Nieuwenhuis M."/>
            <person name="Van De Peppel L.J.J."/>
        </authorList>
    </citation>
    <scope>NUCLEOTIDE SEQUENCE</scope>
    <source>
        <strain evidence="1">D49</strain>
    </source>
</reference>
<proteinExistence type="predicted"/>
<gene>
    <name evidence="1" type="ORF">H0H81_003990</name>
</gene>
<organism evidence="1 2">
    <name type="scientific">Sphagnurus paluster</name>
    <dbReference type="NCBI Taxonomy" id="117069"/>
    <lineage>
        <taxon>Eukaryota</taxon>
        <taxon>Fungi</taxon>
        <taxon>Dikarya</taxon>
        <taxon>Basidiomycota</taxon>
        <taxon>Agaricomycotina</taxon>
        <taxon>Agaricomycetes</taxon>
        <taxon>Agaricomycetidae</taxon>
        <taxon>Agaricales</taxon>
        <taxon>Tricholomatineae</taxon>
        <taxon>Lyophyllaceae</taxon>
        <taxon>Sphagnurus</taxon>
    </lineage>
</organism>